<keyword evidence="2" id="KW-1185">Reference proteome</keyword>
<accession>A0A510JG77</accession>
<dbReference type="Proteomes" id="UP000321892">
    <property type="component" value="Chromosome"/>
</dbReference>
<sequence>MENYVDWKSTEIFEDGEENYFKEIIWRNHKVKVFVFWDNESKFTKKIIISKTNNLLENEIDYYLEKTKDTIIECLMNNSEPSEDMPKIILKHIEFYGIENVKKKLLKIIGKNDTEKILQKKIVTKEMLKKLLESEKIDIDVEYEEIIVNMYEGKFFIHELFTVVWDSLNKKIKEINIC</sequence>
<dbReference type="OrthoDB" id="82108at2"/>
<dbReference type="KEGG" id="lhf:JCM16775_1040"/>
<dbReference type="AlphaFoldDB" id="A0A510JG77"/>
<proteinExistence type="predicted"/>
<gene>
    <name evidence="1" type="ORF">JCM16775_1040</name>
</gene>
<reference evidence="1 2" key="1">
    <citation type="submission" date="2019-07" db="EMBL/GenBank/DDBJ databases">
        <title>Complete Genome Sequence of Leptotrichia hofstadii Strain JCM16775.</title>
        <authorList>
            <person name="Watanabe S."/>
            <person name="Cui L."/>
        </authorList>
    </citation>
    <scope>NUCLEOTIDE SEQUENCE [LARGE SCALE GENOMIC DNA]</scope>
    <source>
        <strain evidence="1 2">JCM16775</strain>
    </source>
</reference>
<name>A0A510JG77_9FUSO</name>
<dbReference type="RefSeq" id="WP_026746527.1">
    <property type="nucleotide sequence ID" value="NZ_AP019823.1"/>
</dbReference>
<evidence type="ECO:0000313" key="1">
    <source>
        <dbReference type="EMBL" id="BBM38332.1"/>
    </source>
</evidence>
<dbReference type="EMBL" id="AP019823">
    <property type="protein sequence ID" value="BBM38332.1"/>
    <property type="molecule type" value="Genomic_DNA"/>
</dbReference>
<protein>
    <submittedName>
        <fullName evidence="1">Uncharacterized protein</fullName>
    </submittedName>
</protein>
<evidence type="ECO:0000313" key="2">
    <source>
        <dbReference type="Proteomes" id="UP000321892"/>
    </source>
</evidence>
<organism evidence="1 2">
    <name type="scientific">Leptotrichia hofstadii</name>
    <dbReference type="NCBI Taxonomy" id="157688"/>
    <lineage>
        <taxon>Bacteria</taxon>
        <taxon>Fusobacteriati</taxon>
        <taxon>Fusobacteriota</taxon>
        <taxon>Fusobacteriia</taxon>
        <taxon>Fusobacteriales</taxon>
        <taxon>Leptotrichiaceae</taxon>
        <taxon>Leptotrichia</taxon>
    </lineage>
</organism>